<dbReference type="KEGG" id="eiv:EIN_173550"/>
<dbReference type="Pfam" id="PF03208">
    <property type="entry name" value="PRA1"/>
    <property type="match status" value="1"/>
</dbReference>
<dbReference type="EMBL" id="KB207112">
    <property type="protein sequence ID" value="ELP84680.1"/>
    <property type="molecule type" value="Genomic_DNA"/>
</dbReference>
<dbReference type="OrthoDB" id="29943at2759"/>
<organism evidence="6 7">
    <name type="scientific">Entamoeba invadens IP1</name>
    <dbReference type="NCBI Taxonomy" id="370355"/>
    <lineage>
        <taxon>Eukaryota</taxon>
        <taxon>Amoebozoa</taxon>
        <taxon>Evosea</taxon>
        <taxon>Archamoebae</taxon>
        <taxon>Mastigamoebida</taxon>
        <taxon>Entamoebidae</taxon>
        <taxon>Entamoeba</taxon>
    </lineage>
</organism>
<gene>
    <name evidence="6" type="ORF">EIN_173550</name>
</gene>
<evidence type="ECO:0000256" key="3">
    <source>
        <dbReference type="ARBA" id="ARBA00022989"/>
    </source>
</evidence>
<dbReference type="AlphaFoldDB" id="A0A0A1TYN8"/>
<dbReference type="RefSeq" id="XP_004184026.1">
    <property type="nucleotide sequence ID" value="XM_004183978.1"/>
</dbReference>
<feature type="transmembrane region" description="Helical" evidence="5">
    <location>
        <begin position="117"/>
        <end position="140"/>
    </location>
</feature>
<dbReference type="InterPro" id="IPR004895">
    <property type="entry name" value="Prenylated_rab_accept_PRA1"/>
</dbReference>
<name>A0A0A1TYN8_ENTIV</name>
<keyword evidence="3 5" id="KW-1133">Transmembrane helix</keyword>
<dbReference type="GO" id="GO:0016020">
    <property type="term" value="C:membrane"/>
    <property type="evidence" value="ECO:0007669"/>
    <property type="project" value="UniProtKB-SubCell"/>
</dbReference>
<dbReference type="VEuPathDB" id="AmoebaDB:EIN_173550"/>
<sequence>MSETVPLTGAKDNEPTNIKDVPAIEMEDVPLMDNRGMHGMTQLEWGLFWGFSVDYEFKFSGVMQRVKYNIDTFKINYIVLFFIMFLSSFLVSGVLGAIHLLVSLIFILVFLNHKSPVAFMCLKFSPFVILAIYFTIYFIFTILSGKWAMWVIYTIDLLVCIGHMFLKTSTLELVDDLEFDFN</sequence>
<comment type="similarity">
    <text evidence="5">Belongs to the PRA1 family.</text>
</comment>
<feature type="transmembrane region" description="Helical" evidence="5">
    <location>
        <begin position="78"/>
        <end position="111"/>
    </location>
</feature>
<evidence type="ECO:0000256" key="4">
    <source>
        <dbReference type="ARBA" id="ARBA00023136"/>
    </source>
</evidence>
<evidence type="ECO:0000313" key="6">
    <source>
        <dbReference type="EMBL" id="ELP84680.1"/>
    </source>
</evidence>
<evidence type="ECO:0000313" key="7">
    <source>
        <dbReference type="Proteomes" id="UP000014680"/>
    </source>
</evidence>
<reference evidence="6 7" key="1">
    <citation type="submission" date="2012-10" db="EMBL/GenBank/DDBJ databases">
        <authorList>
            <person name="Zafar N."/>
            <person name="Inman J."/>
            <person name="Hall N."/>
            <person name="Lorenzi H."/>
            <person name="Caler E."/>
        </authorList>
    </citation>
    <scope>NUCLEOTIDE SEQUENCE [LARGE SCALE GENOMIC DNA]</scope>
    <source>
        <strain evidence="6 7">IP1</strain>
    </source>
</reference>
<keyword evidence="2 5" id="KW-0812">Transmembrane</keyword>
<proteinExistence type="inferred from homology"/>
<keyword evidence="7" id="KW-1185">Reference proteome</keyword>
<dbReference type="GeneID" id="14883437"/>
<evidence type="ECO:0000256" key="5">
    <source>
        <dbReference type="RuleBase" id="RU363107"/>
    </source>
</evidence>
<keyword evidence="4 5" id="KW-0472">Membrane</keyword>
<evidence type="ECO:0000256" key="1">
    <source>
        <dbReference type="ARBA" id="ARBA00004141"/>
    </source>
</evidence>
<dbReference type="OMA" id="ANSMEFV"/>
<evidence type="ECO:0000256" key="2">
    <source>
        <dbReference type="ARBA" id="ARBA00022692"/>
    </source>
</evidence>
<dbReference type="Proteomes" id="UP000014680">
    <property type="component" value="Unassembled WGS sequence"/>
</dbReference>
<feature type="transmembrane region" description="Helical" evidence="5">
    <location>
        <begin position="147"/>
        <end position="166"/>
    </location>
</feature>
<accession>A0A0A1TYN8</accession>
<comment type="subcellular location">
    <subcellularLocation>
        <location evidence="1 5">Membrane</location>
        <topology evidence="1 5">Multi-pass membrane protein</topology>
    </subcellularLocation>
</comment>
<protein>
    <recommendedName>
        <fullName evidence="5">PRA1 family protein</fullName>
    </recommendedName>
</protein>